<dbReference type="Proteomes" id="UP000591131">
    <property type="component" value="Unassembled WGS sequence"/>
</dbReference>
<dbReference type="AlphaFoldDB" id="A0A7J6MJ68"/>
<dbReference type="Pfam" id="PF00462">
    <property type="entry name" value="Glutaredoxin"/>
    <property type="match status" value="1"/>
</dbReference>
<keyword evidence="3" id="KW-1015">Disulfide bond</keyword>
<dbReference type="EMBL" id="JAAPAO010000140">
    <property type="protein sequence ID" value="KAF4671220.1"/>
    <property type="molecule type" value="Genomic_DNA"/>
</dbReference>
<dbReference type="Gene3D" id="3.40.30.10">
    <property type="entry name" value="Glutaredoxin"/>
    <property type="match status" value="1"/>
</dbReference>
<reference evidence="7 8" key="1">
    <citation type="submission" date="2020-04" db="EMBL/GenBank/DDBJ databases">
        <title>Perkinsus chesapeaki whole genome sequence.</title>
        <authorList>
            <person name="Bogema D.R."/>
        </authorList>
    </citation>
    <scope>NUCLEOTIDE SEQUENCE [LARGE SCALE GENOMIC DNA]</scope>
    <source>
        <strain evidence="7">ATCC PRA-425</strain>
    </source>
</reference>
<dbReference type="PROSITE" id="PS00195">
    <property type="entry name" value="GLUTAREDOXIN_1"/>
    <property type="match status" value="1"/>
</dbReference>
<comment type="caution">
    <text evidence="7">The sequence shown here is derived from an EMBL/GenBank/DDBJ whole genome shotgun (WGS) entry which is preliminary data.</text>
</comment>
<keyword evidence="4" id="KW-0676">Redox-active center</keyword>
<evidence type="ECO:0000256" key="3">
    <source>
        <dbReference type="ARBA" id="ARBA00023157"/>
    </source>
</evidence>
<dbReference type="CDD" id="cd03419">
    <property type="entry name" value="GRX_GRXh_1_2_like"/>
    <property type="match status" value="1"/>
</dbReference>
<dbReference type="GO" id="GO:0034599">
    <property type="term" value="P:cellular response to oxidative stress"/>
    <property type="evidence" value="ECO:0007669"/>
    <property type="project" value="TreeGrafter"/>
</dbReference>
<evidence type="ECO:0000259" key="6">
    <source>
        <dbReference type="Pfam" id="PF00462"/>
    </source>
</evidence>
<feature type="compositionally biased region" description="Gly residues" evidence="5">
    <location>
        <begin position="134"/>
        <end position="143"/>
    </location>
</feature>
<dbReference type="GO" id="GO:0005737">
    <property type="term" value="C:cytoplasm"/>
    <property type="evidence" value="ECO:0007669"/>
    <property type="project" value="TreeGrafter"/>
</dbReference>
<evidence type="ECO:0000256" key="2">
    <source>
        <dbReference type="ARBA" id="ARBA00022982"/>
    </source>
</evidence>
<dbReference type="InterPro" id="IPR036249">
    <property type="entry name" value="Thioredoxin-like_sf"/>
</dbReference>
<accession>A0A7J6MJ68</accession>
<keyword evidence="1" id="KW-0813">Transport</keyword>
<dbReference type="PANTHER" id="PTHR45694">
    <property type="entry name" value="GLUTAREDOXIN 2"/>
    <property type="match status" value="1"/>
</dbReference>
<organism evidence="7 8">
    <name type="scientific">Perkinsus chesapeaki</name>
    <name type="common">Clam parasite</name>
    <name type="synonym">Perkinsus andrewsi</name>
    <dbReference type="NCBI Taxonomy" id="330153"/>
    <lineage>
        <taxon>Eukaryota</taxon>
        <taxon>Sar</taxon>
        <taxon>Alveolata</taxon>
        <taxon>Perkinsozoa</taxon>
        <taxon>Perkinsea</taxon>
        <taxon>Perkinsida</taxon>
        <taxon>Perkinsidae</taxon>
        <taxon>Perkinsus</taxon>
    </lineage>
</organism>
<dbReference type="InterPro" id="IPR014025">
    <property type="entry name" value="Glutaredoxin_subgr"/>
</dbReference>
<evidence type="ECO:0000256" key="4">
    <source>
        <dbReference type="ARBA" id="ARBA00023284"/>
    </source>
</evidence>
<keyword evidence="2" id="KW-0249">Electron transport</keyword>
<gene>
    <name evidence="7" type="ORF">FOL47_001666</name>
</gene>
<dbReference type="InterPro" id="IPR011767">
    <property type="entry name" value="GLR_AS"/>
</dbReference>
<sequence>MGDCFSSGGGGEGSSGVSKEDAKKLVDDEIAGNKVVVFSKSYCPHCKKAKAALDSIGVEYKVIELDGRGDCDTIQDYLNQLTGARTVPRVFIDGKCIGGGSETVALKNSGELQKMIASTNPLPTKVEGAEEEGGGGGGGLHHD</sequence>
<name>A0A7J6MJ68_PERCH</name>
<proteinExistence type="predicted"/>
<evidence type="ECO:0000313" key="8">
    <source>
        <dbReference type="Proteomes" id="UP000591131"/>
    </source>
</evidence>
<dbReference type="OrthoDB" id="44061at2759"/>
<dbReference type="GO" id="GO:0015038">
    <property type="term" value="F:glutathione disulfide oxidoreductase activity"/>
    <property type="evidence" value="ECO:0007669"/>
    <property type="project" value="TreeGrafter"/>
</dbReference>
<keyword evidence="8" id="KW-1185">Reference proteome</keyword>
<feature type="region of interest" description="Disordered" evidence="5">
    <location>
        <begin position="124"/>
        <end position="143"/>
    </location>
</feature>
<dbReference type="SUPFAM" id="SSF52833">
    <property type="entry name" value="Thioredoxin-like"/>
    <property type="match status" value="1"/>
</dbReference>
<evidence type="ECO:0000313" key="7">
    <source>
        <dbReference type="EMBL" id="KAF4671220.1"/>
    </source>
</evidence>
<dbReference type="PRINTS" id="PR00160">
    <property type="entry name" value="GLUTAREDOXIN"/>
</dbReference>
<dbReference type="PROSITE" id="PS51354">
    <property type="entry name" value="GLUTAREDOXIN_2"/>
    <property type="match status" value="1"/>
</dbReference>
<feature type="domain" description="Glutaredoxin" evidence="6">
    <location>
        <begin position="35"/>
        <end position="97"/>
    </location>
</feature>
<dbReference type="InterPro" id="IPR011899">
    <property type="entry name" value="Glutaredoxin_euk/vir"/>
</dbReference>
<evidence type="ECO:0000256" key="5">
    <source>
        <dbReference type="SAM" id="MobiDB-lite"/>
    </source>
</evidence>
<protein>
    <recommendedName>
        <fullName evidence="6">Glutaredoxin domain-containing protein</fullName>
    </recommendedName>
</protein>
<evidence type="ECO:0000256" key="1">
    <source>
        <dbReference type="ARBA" id="ARBA00022448"/>
    </source>
</evidence>
<dbReference type="PANTHER" id="PTHR45694:SF18">
    <property type="entry name" value="GLUTAREDOXIN-1-RELATED"/>
    <property type="match status" value="1"/>
</dbReference>
<dbReference type="InterPro" id="IPR002109">
    <property type="entry name" value="Glutaredoxin"/>
</dbReference>
<dbReference type="FunFam" id="3.40.30.10:FF:000093">
    <property type="entry name" value="Glutaredoxin 2"/>
    <property type="match status" value="1"/>
</dbReference>
<dbReference type="NCBIfam" id="TIGR02180">
    <property type="entry name" value="GRX_euk"/>
    <property type="match status" value="1"/>
</dbReference>